<dbReference type="HAMAP" id="MF_01928">
    <property type="entry name" value="PurK"/>
    <property type="match status" value="1"/>
</dbReference>
<evidence type="ECO:0000256" key="5">
    <source>
        <dbReference type="HAMAP-Rule" id="MF_01928"/>
    </source>
</evidence>
<dbReference type="InterPro" id="IPR003135">
    <property type="entry name" value="ATP-grasp_carboxylate-amine"/>
</dbReference>
<feature type="binding site" evidence="5">
    <location>
        <begin position="290"/>
        <end position="291"/>
    </location>
    <ligand>
        <name>ATP</name>
        <dbReference type="ChEBI" id="CHEBI:30616"/>
    </ligand>
</feature>
<dbReference type="NCBIfam" id="NF004679">
    <property type="entry name" value="PRK06019.1-5"/>
    <property type="match status" value="1"/>
</dbReference>
<name>A0A2U1CRB7_9BURK</name>
<dbReference type="InterPro" id="IPR016185">
    <property type="entry name" value="PreATP-grasp_dom_sf"/>
</dbReference>
<sequence>MHFPAAFISTAHNTSDMNTPSDVSVIAPGNWLGMLGGGQLGRMFCHAAQSMGYKVAVLDPAAECPAGVVADLHIQAAYDDAQALDRLAGLCAAVTTEFENVPAQSLERLAQSVRVSPDSRSVAIAQDRIAEKSFLARAGVPVAPHAAIVQPGELEQAGNELFPGILKSARLGYDGKGQVRVASRAEAIEAWEAMGRVPCVLEALVPLASEISVVVARNAQGQSVAYAPSLNEHRDGILAVSTVEPQAPKSAQAFHQAAARIAQDVAHALDYVGVLCVEFFVLNDGRLVANEMAPRPHNSGHYTIDACISSQFEQQARVMAGQPLGDPSCLCASVMLNVLGDVWFDAQGELREPDWTRVLGVPGAKLHLYGKAEARRGRKMGHVTVLGATLGAAREGAREAAAALRIPFDV</sequence>
<feature type="binding site" evidence="5">
    <location>
        <begin position="202"/>
        <end position="205"/>
    </location>
    <ligand>
        <name>ATP</name>
        <dbReference type="ChEBI" id="CHEBI:30616"/>
    </ligand>
</feature>
<dbReference type="PROSITE" id="PS50975">
    <property type="entry name" value="ATP_GRASP"/>
    <property type="match status" value="1"/>
</dbReference>
<dbReference type="FunFam" id="3.30.1490.20:FF:000015">
    <property type="entry name" value="N5-carboxyaminoimidazole ribonucleotide synthase"/>
    <property type="match status" value="1"/>
</dbReference>
<comment type="subunit">
    <text evidence="5 6">Homodimer.</text>
</comment>
<dbReference type="NCBIfam" id="NF004677">
    <property type="entry name" value="PRK06019.1-3"/>
    <property type="match status" value="1"/>
</dbReference>
<comment type="function">
    <text evidence="5">Catalyzes the ATP-dependent conversion of 5-aminoimidazole ribonucleotide (AIR) and HCO(3)(-) to N5-carboxyaminoimidazole ribonucleotide (N5-CAIR).</text>
</comment>
<feature type="binding site" evidence="5">
    <location>
        <position position="210"/>
    </location>
    <ligand>
        <name>ATP</name>
        <dbReference type="ChEBI" id="CHEBI:30616"/>
    </ligand>
</feature>
<dbReference type="EC" id="6.3.4.18" evidence="5 6"/>
<dbReference type="NCBIfam" id="NF004676">
    <property type="entry name" value="PRK06019.1-2"/>
    <property type="match status" value="1"/>
</dbReference>
<dbReference type="Pfam" id="PF17769">
    <property type="entry name" value="PurK_C"/>
    <property type="match status" value="1"/>
</dbReference>
<dbReference type="Gene3D" id="3.30.470.20">
    <property type="entry name" value="ATP-grasp fold, B domain"/>
    <property type="match status" value="1"/>
</dbReference>
<dbReference type="EMBL" id="QEKO01000001">
    <property type="protein sequence ID" value="PVY68423.1"/>
    <property type="molecule type" value="Genomic_DNA"/>
</dbReference>
<organism evidence="8 9">
    <name type="scientific">Pusillimonas noertemannii</name>
    <dbReference type="NCBI Taxonomy" id="305977"/>
    <lineage>
        <taxon>Bacteria</taxon>
        <taxon>Pseudomonadati</taxon>
        <taxon>Pseudomonadota</taxon>
        <taxon>Betaproteobacteria</taxon>
        <taxon>Burkholderiales</taxon>
        <taxon>Alcaligenaceae</taxon>
        <taxon>Pusillimonas</taxon>
    </lineage>
</organism>
<dbReference type="GO" id="GO:0006189">
    <property type="term" value="P:'de novo' IMP biosynthetic process"/>
    <property type="evidence" value="ECO:0007669"/>
    <property type="project" value="UniProtKB-UniRule"/>
</dbReference>
<evidence type="ECO:0000256" key="1">
    <source>
        <dbReference type="ARBA" id="ARBA00022598"/>
    </source>
</evidence>
<keyword evidence="2 5" id="KW-0547">Nucleotide-binding</keyword>
<keyword evidence="9" id="KW-1185">Reference proteome</keyword>
<comment type="catalytic activity">
    <reaction evidence="5 6">
        <text>5-amino-1-(5-phospho-beta-D-ribosyl)imidazole + hydrogencarbonate + ATP = 5-carboxyamino-1-(5-phospho-D-ribosyl)imidazole + ADP + phosphate + 2 H(+)</text>
        <dbReference type="Rhea" id="RHEA:19317"/>
        <dbReference type="ChEBI" id="CHEBI:15378"/>
        <dbReference type="ChEBI" id="CHEBI:17544"/>
        <dbReference type="ChEBI" id="CHEBI:30616"/>
        <dbReference type="ChEBI" id="CHEBI:43474"/>
        <dbReference type="ChEBI" id="CHEBI:58730"/>
        <dbReference type="ChEBI" id="CHEBI:137981"/>
        <dbReference type="ChEBI" id="CHEBI:456216"/>
        <dbReference type="EC" id="6.3.4.18"/>
    </reaction>
</comment>
<feature type="domain" description="ATP-grasp" evidence="7">
    <location>
        <begin position="132"/>
        <end position="320"/>
    </location>
</feature>
<dbReference type="SUPFAM" id="SSF56059">
    <property type="entry name" value="Glutathione synthetase ATP-binding domain-like"/>
    <property type="match status" value="1"/>
</dbReference>
<dbReference type="Gene3D" id="3.30.1490.20">
    <property type="entry name" value="ATP-grasp fold, A domain"/>
    <property type="match status" value="1"/>
</dbReference>
<dbReference type="InterPro" id="IPR054350">
    <property type="entry name" value="PurT/PurK_preATP-grasp"/>
</dbReference>
<dbReference type="Proteomes" id="UP000246145">
    <property type="component" value="Unassembled WGS sequence"/>
</dbReference>
<dbReference type="AlphaFoldDB" id="A0A2U1CRB7"/>
<dbReference type="InterPro" id="IPR040686">
    <property type="entry name" value="PurK_C"/>
</dbReference>
<feature type="binding site" evidence="5">
    <location>
        <position position="167"/>
    </location>
    <ligand>
        <name>ATP</name>
        <dbReference type="ChEBI" id="CHEBI:30616"/>
    </ligand>
</feature>
<evidence type="ECO:0000256" key="2">
    <source>
        <dbReference type="ARBA" id="ARBA00022741"/>
    </source>
</evidence>
<dbReference type="GO" id="GO:0046872">
    <property type="term" value="F:metal ion binding"/>
    <property type="evidence" value="ECO:0007669"/>
    <property type="project" value="InterPro"/>
</dbReference>
<dbReference type="STRING" id="1231391.GCA_000308195_02878"/>
<dbReference type="Pfam" id="PF22660">
    <property type="entry name" value="RS_preATP-grasp-like"/>
    <property type="match status" value="1"/>
</dbReference>
<dbReference type="GO" id="GO:0005829">
    <property type="term" value="C:cytosol"/>
    <property type="evidence" value="ECO:0007669"/>
    <property type="project" value="TreeGrafter"/>
</dbReference>
<dbReference type="InterPro" id="IPR013815">
    <property type="entry name" value="ATP_grasp_subdomain_1"/>
</dbReference>
<dbReference type="PANTHER" id="PTHR11609:SF5">
    <property type="entry name" value="PHOSPHORIBOSYLAMINOIMIDAZOLE CARBOXYLASE"/>
    <property type="match status" value="1"/>
</dbReference>
<dbReference type="GO" id="GO:0034028">
    <property type="term" value="F:5-(carboxyamino)imidazole ribonucleotide synthase activity"/>
    <property type="evidence" value="ECO:0007669"/>
    <property type="project" value="UniProtKB-UniRule"/>
</dbReference>
<dbReference type="Pfam" id="PF02222">
    <property type="entry name" value="ATP-grasp"/>
    <property type="match status" value="1"/>
</dbReference>
<dbReference type="InterPro" id="IPR011761">
    <property type="entry name" value="ATP-grasp"/>
</dbReference>
<evidence type="ECO:0000256" key="4">
    <source>
        <dbReference type="ARBA" id="ARBA00022840"/>
    </source>
</evidence>
<dbReference type="NCBIfam" id="TIGR01161">
    <property type="entry name" value="purK"/>
    <property type="match status" value="1"/>
</dbReference>
<evidence type="ECO:0000313" key="9">
    <source>
        <dbReference type="Proteomes" id="UP000246145"/>
    </source>
</evidence>
<dbReference type="InterPro" id="IPR011054">
    <property type="entry name" value="Rudment_hybrid_motif"/>
</dbReference>
<protein>
    <recommendedName>
        <fullName evidence="5 6">N5-carboxyaminoimidazole ribonucleotide synthase</fullName>
        <shortName evidence="5 6">N5-CAIR synthase</shortName>
        <ecNumber evidence="5 6">6.3.4.18</ecNumber>
    </recommendedName>
    <alternativeName>
        <fullName evidence="5 6">5-(carboxyamino)imidazole ribonucleotide synthetase</fullName>
    </alternativeName>
</protein>
<dbReference type="InterPro" id="IPR005875">
    <property type="entry name" value="PurK"/>
</dbReference>
<dbReference type="Gene3D" id="3.40.50.20">
    <property type="match status" value="1"/>
</dbReference>
<dbReference type="PANTHER" id="PTHR11609">
    <property type="entry name" value="PURINE BIOSYNTHESIS PROTEIN 6/7, PUR6/7"/>
    <property type="match status" value="1"/>
</dbReference>
<evidence type="ECO:0000313" key="8">
    <source>
        <dbReference type="EMBL" id="PVY68423.1"/>
    </source>
</evidence>
<keyword evidence="1 5" id="KW-0436">Ligase</keyword>
<proteinExistence type="inferred from homology"/>
<comment type="caution">
    <text evidence="8">The sequence shown here is derived from an EMBL/GenBank/DDBJ whole genome shotgun (WGS) entry which is preliminary data.</text>
</comment>
<dbReference type="UniPathway" id="UPA00074">
    <property type="reaction ID" value="UER00942"/>
</dbReference>
<feature type="binding site" evidence="5">
    <location>
        <begin position="172"/>
        <end position="178"/>
    </location>
    <ligand>
        <name>ATP</name>
        <dbReference type="ChEBI" id="CHEBI:30616"/>
    </ligand>
</feature>
<keyword evidence="3 5" id="KW-0658">Purine biosynthesis</keyword>
<evidence type="ECO:0000259" key="7">
    <source>
        <dbReference type="PROSITE" id="PS50975"/>
    </source>
</evidence>
<reference evidence="8 9" key="1">
    <citation type="submission" date="2018-04" db="EMBL/GenBank/DDBJ databases">
        <title>Genomic Encyclopedia of Type Strains, Phase IV (KMG-IV): sequencing the most valuable type-strain genomes for metagenomic binning, comparative biology and taxonomic classification.</title>
        <authorList>
            <person name="Goeker M."/>
        </authorList>
    </citation>
    <scope>NUCLEOTIDE SEQUENCE [LARGE SCALE GENOMIC DNA]</scope>
    <source>
        <strain evidence="8 9">DSM 10065</strain>
    </source>
</reference>
<evidence type="ECO:0000256" key="6">
    <source>
        <dbReference type="RuleBase" id="RU361200"/>
    </source>
</evidence>
<feature type="binding site" evidence="5">
    <location>
        <position position="233"/>
    </location>
    <ligand>
        <name>ATP</name>
        <dbReference type="ChEBI" id="CHEBI:30616"/>
    </ligand>
</feature>
<comment type="pathway">
    <text evidence="5 6">Purine metabolism; IMP biosynthesis via de novo pathway; 5-amino-1-(5-phospho-D-ribosyl)imidazole-4-carboxylate from 5-amino-1-(5-phospho-D-ribosyl)imidazole (N5-CAIR route): step 1/2.</text>
</comment>
<feature type="binding site" evidence="5">
    <location>
        <position position="128"/>
    </location>
    <ligand>
        <name>ATP</name>
        <dbReference type="ChEBI" id="CHEBI:30616"/>
    </ligand>
</feature>
<accession>A0A2U1CRB7</accession>
<dbReference type="SUPFAM" id="SSF52440">
    <property type="entry name" value="PreATP-grasp domain"/>
    <property type="match status" value="1"/>
</dbReference>
<dbReference type="SUPFAM" id="SSF51246">
    <property type="entry name" value="Rudiment single hybrid motif"/>
    <property type="match status" value="1"/>
</dbReference>
<evidence type="ECO:0000256" key="3">
    <source>
        <dbReference type="ARBA" id="ARBA00022755"/>
    </source>
</evidence>
<gene>
    <name evidence="5 6" type="primary">purK</name>
    <name evidence="8" type="ORF">C7440_0823</name>
</gene>
<keyword evidence="4 5" id="KW-0067">ATP-binding</keyword>
<dbReference type="GO" id="GO:0004638">
    <property type="term" value="F:phosphoribosylaminoimidazole carboxylase activity"/>
    <property type="evidence" value="ECO:0007669"/>
    <property type="project" value="InterPro"/>
</dbReference>
<dbReference type="GO" id="GO:0005524">
    <property type="term" value="F:ATP binding"/>
    <property type="evidence" value="ECO:0007669"/>
    <property type="project" value="UniProtKB-UniRule"/>
</dbReference>
<comment type="function">
    <text evidence="6">Catalyzes the ATP-dependent conversion of 5-aminoimidazole ribonucleotide (AIR) and HCO(3)- to N5-carboxyaminoimidazole ribonucleotide (N5-CAIR).</text>
</comment>
<comment type="similarity">
    <text evidence="5 6">Belongs to the PurK/PurT family.</text>
</comment>